<proteinExistence type="predicted"/>
<accession>A0A0A9AV75</accession>
<feature type="transmembrane region" description="Helical" evidence="1">
    <location>
        <begin position="29"/>
        <end position="50"/>
    </location>
</feature>
<organism evidence="2">
    <name type="scientific">Arundo donax</name>
    <name type="common">Giant reed</name>
    <name type="synonym">Donax arundinaceus</name>
    <dbReference type="NCBI Taxonomy" id="35708"/>
    <lineage>
        <taxon>Eukaryota</taxon>
        <taxon>Viridiplantae</taxon>
        <taxon>Streptophyta</taxon>
        <taxon>Embryophyta</taxon>
        <taxon>Tracheophyta</taxon>
        <taxon>Spermatophyta</taxon>
        <taxon>Magnoliopsida</taxon>
        <taxon>Liliopsida</taxon>
        <taxon>Poales</taxon>
        <taxon>Poaceae</taxon>
        <taxon>PACMAD clade</taxon>
        <taxon>Arundinoideae</taxon>
        <taxon>Arundineae</taxon>
        <taxon>Arundo</taxon>
    </lineage>
</organism>
<keyword evidence="1" id="KW-0472">Membrane</keyword>
<keyword evidence="1" id="KW-0812">Transmembrane</keyword>
<sequence>MWASFFRSARSWASVSVLGWPANSKARGLFLLSLLFNRWAGFIVMPWAVFQ</sequence>
<dbReference type="AlphaFoldDB" id="A0A0A9AV75"/>
<keyword evidence="1" id="KW-1133">Transmembrane helix</keyword>
<name>A0A0A9AV75_ARUDO</name>
<protein>
    <submittedName>
        <fullName evidence="2">Uncharacterized protein</fullName>
    </submittedName>
</protein>
<evidence type="ECO:0000256" key="1">
    <source>
        <dbReference type="SAM" id="Phobius"/>
    </source>
</evidence>
<reference evidence="2" key="2">
    <citation type="journal article" date="2015" name="Data Brief">
        <title>Shoot transcriptome of the giant reed, Arundo donax.</title>
        <authorList>
            <person name="Barrero R.A."/>
            <person name="Guerrero F.D."/>
            <person name="Moolhuijzen P."/>
            <person name="Goolsby J.A."/>
            <person name="Tidwell J."/>
            <person name="Bellgard S.E."/>
            <person name="Bellgard M.I."/>
        </authorList>
    </citation>
    <scope>NUCLEOTIDE SEQUENCE</scope>
    <source>
        <tissue evidence="2">Shoot tissue taken approximately 20 cm above the soil surface</tissue>
    </source>
</reference>
<evidence type="ECO:0000313" key="2">
    <source>
        <dbReference type="EMBL" id="JAD50997.1"/>
    </source>
</evidence>
<dbReference type="EMBL" id="GBRH01246898">
    <property type="protein sequence ID" value="JAD50997.1"/>
    <property type="molecule type" value="Transcribed_RNA"/>
</dbReference>
<reference evidence="2" key="1">
    <citation type="submission" date="2014-09" db="EMBL/GenBank/DDBJ databases">
        <authorList>
            <person name="Magalhaes I.L.F."/>
            <person name="Oliveira U."/>
            <person name="Santos F.R."/>
            <person name="Vidigal T.H.D.A."/>
            <person name="Brescovit A.D."/>
            <person name="Santos A.J."/>
        </authorList>
    </citation>
    <scope>NUCLEOTIDE SEQUENCE</scope>
    <source>
        <tissue evidence="2">Shoot tissue taken approximately 20 cm above the soil surface</tissue>
    </source>
</reference>